<evidence type="ECO:0000313" key="3">
    <source>
        <dbReference type="Proteomes" id="UP001433268"/>
    </source>
</evidence>
<sequence>MAALASEEISMKLDSIHKYHTIHTNLRSTYGMKWEPWEAFRELVQNWRDGIIQSFKLDEETSRSSGRKTQYLGYIRFSGNEKGGRVELVNRNASIQPDHFDLGGTTKQKSKSQAGEHGDGLKVTLLVLMRAPQKHSICFIAGGFRWEPNFDKHNKLVVNLSRLQTYDSTLEERSSKPDLQEGLIPVLASPHNDVKFIIGLGDSVKIQDFNKWTKAALFLQEIEDDGIVSVAEGDLITSKTLRGNIYLKGLLLKASKGRTSSGRASASITGKYLRFGYNFAHGDTNRDRQSLIGASDEARAIFAIWAKVLQKKPDLVSELSMMLNTRRPDYADVSLAEEFLGAEIVDKLKTYLFSAPFEKRWYYTRSEKVENIELTRTIRSLGRTQYCLEEDYWTILASRNLVRTAEKEKCSRFLKQKEEEIPDTPFAKDVHWYLRACLRSCSQTEKARIMCVEGAGLDLTTMWEEEKDLARIHRDDDRPFSPGSGQGPTARLAKEAALNRAEQRLLDCMQFKKRLRISKFGPSHEPKLLVSWEPEAAWKPDRDFLQVEVHQVSKMHPSQGCVASRGMCRYLSHDGEATFSALQEGELYFAIIYNSSDPSSFIVASENTVAMPKATAPPLPVTRKRAYTLGKKLGIVNMITPREWYGGSDGNGHKAVIGIPPEDVPKPPAGEAASAKRSAADNPATKRARLS</sequence>
<feature type="region of interest" description="Disordered" evidence="1">
    <location>
        <begin position="659"/>
        <end position="691"/>
    </location>
</feature>
<keyword evidence="3" id="KW-1185">Reference proteome</keyword>
<proteinExistence type="predicted"/>
<dbReference type="RefSeq" id="XP_066672214.1">
    <property type="nucleotide sequence ID" value="XM_066808596.1"/>
</dbReference>
<dbReference type="GeneID" id="92041656"/>
<organism evidence="2 3">
    <name type="scientific">Apiospora hydei</name>
    <dbReference type="NCBI Taxonomy" id="1337664"/>
    <lineage>
        <taxon>Eukaryota</taxon>
        <taxon>Fungi</taxon>
        <taxon>Dikarya</taxon>
        <taxon>Ascomycota</taxon>
        <taxon>Pezizomycotina</taxon>
        <taxon>Sordariomycetes</taxon>
        <taxon>Xylariomycetidae</taxon>
        <taxon>Amphisphaeriales</taxon>
        <taxon>Apiosporaceae</taxon>
        <taxon>Apiospora</taxon>
    </lineage>
</organism>
<feature type="compositionally biased region" description="Low complexity" evidence="1">
    <location>
        <begin position="669"/>
        <end position="683"/>
    </location>
</feature>
<accession>A0ABR1X1S0</accession>
<comment type="caution">
    <text evidence="2">The sequence shown here is derived from an EMBL/GenBank/DDBJ whole genome shotgun (WGS) entry which is preliminary data.</text>
</comment>
<dbReference type="Proteomes" id="UP001433268">
    <property type="component" value="Unassembled WGS sequence"/>
</dbReference>
<reference evidence="2 3" key="1">
    <citation type="submission" date="2023-01" db="EMBL/GenBank/DDBJ databases">
        <title>Analysis of 21 Apiospora genomes using comparative genomics revels a genus with tremendous synthesis potential of carbohydrate active enzymes and secondary metabolites.</title>
        <authorList>
            <person name="Sorensen T."/>
        </authorList>
    </citation>
    <scope>NUCLEOTIDE SEQUENCE [LARGE SCALE GENOMIC DNA]</scope>
    <source>
        <strain evidence="2 3">CBS 114990</strain>
    </source>
</reference>
<evidence type="ECO:0000313" key="2">
    <source>
        <dbReference type="EMBL" id="KAK8089320.1"/>
    </source>
</evidence>
<protein>
    <submittedName>
        <fullName evidence="2">Uncharacterized protein</fullName>
    </submittedName>
</protein>
<name>A0ABR1X1S0_9PEZI</name>
<feature type="region of interest" description="Disordered" evidence="1">
    <location>
        <begin position="97"/>
        <end position="116"/>
    </location>
</feature>
<dbReference type="EMBL" id="JAQQWN010000004">
    <property type="protein sequence ID" value="KAK8089320.1"/>
    <property type="molecule type" value="Genomic_DNA"/>
</dbReference>
<evidence type="ECO:0000256" key="1">
    <source>
        <dbReference type="SAM" id="MobiDB-lite"/>
    </source>
</evidence>
<gene>
    <name evidence="2" type="ORF">PG997_004281</name>
</gene>